<evidence type="ECO:0000313" key="2">
    <source>
        <dbReference type="EMBL" id="KAL0484625.1"/>
    </source>
</evidence>
<reference evidence="2 3" key="1">
    <citation type="submission" date="2024-03" db="EMBL/GenBank/DDBJ databases">
        <title>The Acrasis kona genome and developmental transcriptomes reveal deep origins of eukaryotic multicellular pathways.</title>
        <authorList>
            <person name="Sheikh S."/>
            <person name="Fu C.-J."/>
            <person name="Brown M.W."/>
            <person name="Baldauf S.L."/>
        </authorList>
    </citation>
    <scope>NUCLEOTIDE SEQUENCE [LARGE SCALE GENOMIC DNA]</scope>
    <source>
        <strain evidence="2 3">ATCC MYA-3509</strain>
    </source>
</reference>
<dbReference type="InterPro" id="IPR029016">
    <property type="entry name" value="GAF-like_dom_sf"/>
</dbReference>
<evidence type="ECO:0000259" key="1">
    <source>
        <dbReference type="PROSITE" id="PS50046"/>
    </source>
</evidence>
<feature type="domain" description="Phytochrome chromophore attachment site" evidence="1">
    <location>
        <begin position="77"/>
        <end position="129"/>
    </location>
</feature>
<organism evidence="2 3">
    <name type="scientific">Acrasis kona</name>
    <dbReference type="NCBI Taxonomy" id="1008807"/>
    <lineage>
        <taxon>Eukaryota</taxon>
        <taxon>Discoba</taxon>
        <taxon>Heterolobosea</taxon>
        <taxon>Tetramitia</taxon>
        <taxon>Eutetramitia</taxon>
        <taxon>Acrasidae</taxon>
        <taxon>Acrasis</taxon>
    </lineage>
</organism>
<comment type="caution">
    <text evidence="2">The sequence shown here is derived from an EMBL/GenBank/DDBJ whole genome shotgun (WGS) entry which is preliminary data.</text>
</comment>
<dbReference type="AlphaFoldDB" id="A0AAW2Z593"/>
<evidence type="ECO:0000313" key="3">
    <source>
        <dbReference type="Proteomes" id="UP001431209"/>
    </source>
</evidence>
<keyword evidence="3" id="KW-1185">Reference proteome</keyword>
<dbReference type="Proteomes" id="UP001431209">
    <property type="component" value="Unassembled WGS sequence"/>
</dbReference>
<sequence length="129" mass="14732">MIQDKLSKSSENLNPIYFTMTIKEKSLYLEGVLHYSDDLLMLEVDPFTKESQSLQSSFHNLSKQAISRLQSIPYDSDFMTLTETAAEEVQKITGFGRVMIYQFDSDGHGEVVAEVKDAHLDPYKGLRYP</sequence>
<dbReference type="EMBL" id="JAOPGA020001056">
    <property type="protein sequence ID" value="KAL0484625.1"/>
    <property type="molecule type" value="Genomic_DNA"/>
</dbReference>
<dbReference type="PROSITE" id="PS50046">
    <property type="entry name" value="PHYTOCHROME_2"/>
    <property type="match status" value="1"/>
</dbReference>
<proteinExistence type="predicted"/>
<protein>
    <recommendedName>
        <fullName evidence="1">Phytochrome chromophore attachment site domain-containing protein</fullName>
    </recommendedName>
</protein>
<feature type="non-terminal residue" evidence="2">
    <location>
        <position position="129"/>
    </location>
</feature>
<accession>A0AAW2Z593</accession>
<name>A0AAW2Z593_9EUKA</name>
<dbReference type="InterPro" id="IPR016132">
    <property type="entry name" value="Phyto_chromo_attachment"/>
</dbReference>
<dbReference type="Gene3D" id="3.30.450.40">
    <property type="match status" value="1"/>
</dbReference>
<dbReference type="SUPFAM" id="SSF55781">
    <property type="entry name" value="GAF domain-like"/>
    <property type="match status" value="1"/>
</dbReference>
<gene>
    <name evidence="2" type="ORF">AKO1_003446</name>
</gene>